<dbReference type="STRING" id="1280837.A0A316VFR6"/>
<dbReference type="AlphaFoldDB" id="A0A316VFR6"/>
<evidence type="ECO:0000256" key="2">
    <source>
        <dbReference type="SAM" id="MobiDB-lite"/>
    </source>
</evidence>
<dbReference type="PANTHER" id="PTHR43084:SF1">
    <property type="entry name" value="PERSULFIDE DIOXYGENASE ETHE1, MITOCHONDRIAL"/>
    <property type="match status" value="1"/>
</dbReference>
<dbReference type="GO" id="GO:0046872">
    <property type="term" value="F:metal ion binding"/>
    <property type="evidence" value="ECO:0007669"/>
    <property type="project" value="UniProtKB-KW"/>
</dbReference>
<dbReference type="GO" id="GO:0006749">
    <property type="term" value="P:glutathione metabolic process"/>
    <property type="evidence" value="ECO:0007669"/>
    <property type="project" value="InterPro"/>
</dbReference>
<dbReference type="RefSeq" id="XP_025356779.1">
    <property type="nucleotide sequence ID" value="XM_025497093.1"/>
</dbReference>
<accession>A0A316VFR6</accession>
<dbReference type="PANTHER" id="PTHR43084">
    <property type="entry name" value="PERSULFIDE DIOXYGENASE ETHE1"/>
    <property type="match status" value="1"/>
</dbReference>
<keyword evidence="4" id="KW-0378">Hydrolase</keyword>
<dbReference type="GO" id="GO:0016787">
    <property type="term" value="F:hydrolase activity"/>
    <property type="evidence" value="ECO:0007669"/>
    <property type="project" value="UniProtKB-KW"/>
</dbReference>
<feature type="region of interest" description="Disordered" evidence="2">
    <location>
        <begin position="309"/>
        <end position="338"/>
    </location>
</feature>
<evidence type="ECO:0000313" key="5">
    <source>
        <dbReference type="Proteomes" id="UP000245771"/>
    </source>
</evidence>
<feature type="region of interest" description="Disordered" evidence="2">
    <location>
        <begin position="1"/>
        <end position="28"/>
    </location>
</feature>
<evidence type="ECO:0000313" key="4">
    <source>
        <dbReference type="EMBL" id="PWN36477.1"/>
    </source>
</evidence>
<sequence>MQFRLTTDRQARSFSASSTLTAPSNEPFKTHLPVKHSEPTVHSFYHKSTSTFSYVVAGSPYDAESGVLDVVIIDSVLDYDAASGSVTTESADGLMSFCAAQNYRVTAVLETHAHADHLSAGFYISRSLHVGHLNRVANPPLIIGKGIEEVQRRFAPRYGLTQGDLQGSFDLLIDEKMNLRVGNSRINAIHLPGHTPDHMGYQIGENIFTGDVVFLPDVGSARADFPGGSADLLRASIHRLLDASPQTRLYVGHDYPPPSRADPKCFSTISETQHENVHLKNMDDFVQRRLIRDKELAAPRLLHPSLQVNIRGGRLPPPGPDGVSRMQIPLTAGSANLL</sequence>
<dbReference type="Proteomes" id="UP000245771">
    <property type="component" value="Unassembled WGS sequence"/>
</dbReference>
<feature type="compositionally biased region" description="Basic and acidic residues" evidence="2">
    <location>
        <begin position="1"/>
        <end position="11"/>
    </location>
</feature>
<dbReference type="CDD" id="cd07724">
    <property type="entry name" value="POD-like_MBL-fold"/>
    <property type="match status" value="1"/>
</dbReference>
<proteinExistence type="predicted"/>
<feature type="domain" description="Metallo-beta-lactamase" evidence="3">
    <location>
        <begin position="50"/>
        <end position="253"/>
    </location>
</feature>
<dbReference type="InterPro" id="IPR051682">
    <property type="entry name" value="Mito_Persulfide_Diox"/>
</dbReference>
<dbReference type="InParanoid" id="A0A316VFR6"/>
<name>A0A316VFR6_9BASI</name>
<gene>
    <name evidence="4" type="ORF">FA14DRAFT_140321</name>
</gene>
<dbReference type="InterPro" id="IPR036866">
    <property type="entry name" value="RibonucZ/Hydroxyglut_hydro"/>
</dbReference>
<dbReference type="OrthoDB" id="449487at2759"/>
<dbReference type="SMART" id="SM00849">
    <property type="entry name" value="Lactamase_B"/>
    <property type="match status" value="1"/>
</dbReference>
<dbReference type="GeneID" id="37018874"/>
<dbReference type="Gene3D" id="3.60.15.10">
    <property type="entry name" value="Ribonuclease Z/Hydroxyacylglutathione hydrolase-like"/>
    <property type="match status" value="1"/>
</dbReference>
<dbReference type="GO" id="GO:0050313">
    <property type="term" value="F:sulfur dioxygenase activity"/>
    <property type="evidence" value="ECO:0007669"/>
    <property type="project" value="InterPro"/>
</dbReference>
<evidence type="ECO:0000256" key="1">
    <source>
        <dbReference type="ARBA" id="ARBA00022723"/>
    </source>
</evidence>
<feature type="compositionally biased region" description="Polar residues" evidence="2">
    <location>
        <begin position="12"/>
        <end position="24"/>
    </location>
</feature>
<evidence type="ECO:0000259" key="3">
    <source>
        <dbReference type="SMART" id="SM00849"/>
    </source>
</evidence>
<reference evidence="4 5" key="1">
    <citation type="journal article" date="2018" name="Mol. Biol. Evol.">
        <title>Broad Genomic Sampling Reveals a Smut Pathogenic Ancestry of the Fungal Clade Ustilaginomycotina.</title>
        <authorList>
            <person name="Kijpornyongpan T."/>
            <person name="Mondo S.J."/>
            <person name="Barry K."/>
            <person name="Sandor L."/>
            <person name="Lee J."/>
            <person name="Lipzen A."/>
            <person name="Pangilinan J."/>
            <person name="LaButti K."/>
            <person name="Hainaut M."/>
            <person name="Henrissat B."/>
            <person name="Grigoriev I.V."/>
            <person name="Spatafora J.W."/>
            <person name="Aime M.C."/>
        </authorList>
    </citation>
    <scope>NUCLEOTIDE SEQUENCE [LARGE SCALE GENOMIC DNA]</scope>
    <source>
        <strain evidence="4 5">MCA 3882</strain>
    </source>
</reference>
<dbReference type="EMBL" id="KZ819602">
    <property type="protein sequence ID" value="PWN36477.1"/>
    <property type="molecule type" value="Genomic_DNA"/>
</dbReference>
<dbReference type="SUPFAM" id="SSF56281">
    <property type="entry name" value="Metallo-hydrolase/oxidoreductase"/>
    <property type="match status" value="1"/>
</dbReference>
<dbReference type="Pfam" id="PF00753">
    <property type="entry name" value="Lactamase_B"/>
    <property type="match status" value="1"/>
</dbReference>
<dbReference type="GO" id="GO:0070813">
    <property type="term" value="P:hydrogen sulfide metabolic process"/>
    <property type="evidence" value="ECO:0007669"/>
    <property type="project" value="TreeGrafter"/>
</dbReference>
<keyword evidence="1" id="KW-0479">Metal-binding</keyword>
<keyword evidence="5" id="KW-1185">Reference proteome</keyword>
<dbReference type="InterPro" id="IPR001279">
    <property type="entry name" value="Metallo-B-lactamas"/>
</dbReference>
<dbReference type="InterPro" id="IPR044528">
    <property type="entry name" value="POD-like_MBL-fold"/>
</dbReference>
<organism evidence="4 5">
    <name type="scientific">Meira miltonrushii</name>
    <dbReference type="NCBI Taxonomy" id="1280837"/>
    <lineage>
        <taxon>Eukaryota</taxon>
        <taxon>Fungi</taxon>
        <taxon>Dikarya</taxon>
        <taxon>Basidiomycota</taxon>
        <taxon>Ustilaginomycotina</taxon>
        <taxon>Exobasidiomycetes</taxon>
        <taxon>Exobasidiales</taxon>
        <taxon>Brachybasidiaceae</taxon>
        <taxon>Meira</taxon>
    </lineage>
</organism>
<protein>
    <submittedName>
        <fullName evidence="4">Metallo-hydrolase/oxidoreductase</fullName>
    </submittedName>
</protein>